<dbReference type="PATRIC" id="fig|1598.90.peg.194"/>
<organism evidence="5 6">
    <name type="scientific">Limosilactobacillus reuteri</name>
    <name type="common">Lactobacillus reuteri</name>
    <dbReference type="NCBI Taxonomy" id="1598"/>
    <lineage>
        <taxon>Bacteria</taxon>
        <taxon>Bacillati</taxon>
        <taxon>Bacillota</taxon>
        <taxon>Bacilli</taxon>
        <taxon>Lactobacillales</taxon>
        <taxon>Lactobacillaceae</taxon>
        <taxon>Limosilactobacillus</taxon>
    </lineage>
</organism>
<dbReference type="InterPro" id="IPR048647">
    <property type="entry name" value="RlmA_N"/>
</dbReference>
<keyword evidence="5" id="KW-0808">Transferase</keyword>
<accession>A0A073K379</accession>
<keyword evidence="5" id="KW-0489">Methyltransferase</keyword>
<dbReference type="InterPro" id="IPR025714">
    <property type="entry name" value="Methyltranfer_dom"/>
</dbReference>
<evidence type="ECO:0000256" key="2">
    <source>
        <dbReference type="PIRSR" id="PIRSR018249-2"/>
    </source>
</evidence>
<dbReference type="Gene3D" id="3.40.50.150">
    <property type="entry name" value="Vaccinia Virus protein VP39"/>
    <property type="match status" value="1"/>
</dbReference>
<dbReference type="Pfam" id="PF13847">
    <property type="entry name" value="Methyltransf_31"/>
    <property type="match status" value="1"/>
</dbReference>
<dbReference type="Proteomes" id="UP000027731">
    <property type="component" value="Unassembled WGS sequence"/>
</dbReference>
<keyword evidence="1" id="KW-0479">Metal-binding</keyword>
<feature type="binding site" evidence="1">
    <location>
        <position position="37"/>
    </location>
    <ligand>
        <name>Zn(2+)</name>
        <dbReference type="ChEBI" id="CHEBI:29105"/>
    </ligand>
</feature>
<evidence type="ECO:0000259" key="4">
    <source>
        <dbReference type="Pfam" id="PF21302"/>
    </source>
</evidence>
<feature type="domain" description="Methyltransferase" evidence="3">
    <location>
        <begin position="92"/>
        <end position="203"/>
    </location>
</feature>
<feature type="binding site" evidence="2">
    <location>
        <position position="193"/>
    </location>
    <ligand>
        <name>S-adenosyl-L-methionine</name>
        <dbReference type="ChEBI" id="CHEBI:59789"/>
    </ligand>
</feature>
<dbReference type="InterPro" id="IPR016718">
    <property type="entry name" value="rRNA_m1G-MeTrfase_A_prd"/>
</dbReference>
<dbReference type="GO" id="GO:0008168">
    <property type="term" value="F:methyltransferase activity"/>
    <property type="evidence" value="ECO:0007669"/>
    <property type="project" value="UniProtKB-KW"/>
</dbReference>
<feature type="binding site" evidence="2">
    <location>
        <begin position="104"/>
        <end position="105"/>
    </location>
    <ligand>
        <name>S-adenosyl-L-methionine</name>
        <dbReference type="ChEBI" id="CHEBI:59789"/>
    </ligand>
</feature>
<feature type="binding site" evidence="2">
    <location>
        <position position="79"/>
    </location>
    <ligand>
        <name>S-adenosyl-L-methionine</name>
        <dbReference type="ChEBI" id="CHEBI:59789"/>
    </ligand>
</feature>
<dbReference type="AlphaFoldDB" id="A0A073K379"/>
<protein>
    <submittedName>
        <fullName evidence="5">23S rRNA methyltransferase</fullName>
    </submittedName>
</protein>
<keyword evidence="2" id="KW-0949">S-adenosyl-L-methionine</keyword>
<evidence type="ECO:0000259" key="3">
    <source>
        <dbReference type="Pfam" id="PF13847"/>
    </source>
</evidence>
<feature type="binding site" evidence="1">
    <location>
        <position position="41"/>
    </location>
    <ligand>
        <name>Zn(2+)</name>
        <dbReference type="ChEBI" id="CHEBI:29105"/>
    </ligand>
</feature>
<dbReference type="GO" id="GO:0032259">
    <property type="term" value="P:methylation"/>
    <property type="evidence" value="ECO:0007669"/>
    <property type="project" value="UniProtKB-KW"/>
</dbReference>
<name>A0A073K379_LIMRT</name>
<evidence type="ECO:0000313" key="5">
    <source>
        <dbReference type="EMBL" id="KEK16355.1"/>
    </source>
</evidence>
<dbReference type="CDD" id="cd02440">
    <property type="entry name" value="AdoMet_MTases"/>
    <property type="match status" value="1"/>
</dbReference>
<reference evidence="5 6" key="1">
    <citation type="submission" date="2014-06" db="EMBL/GenBank/DDBJ databases">
        <title>Genetic determinant of reutericyclin biosynthesis of Lactobacillus reuteri.</title>
        <authorList>
            <person name="Lin X."/>
            <person name="Duar R."/>
            <person name="Walter J."/>
            <person name="Gaenzle M."/>
        </authorList>
    </citation>
    <scope>NUCLEOTIDE SEQUENCE [LARGE SCALE GENOMIC DNA]</scope>
    <source>
        <strain evidence="5 6">LTH2584</strain>
    </source>
</reference>
<gene>
    <name evidence="5" type="ORF">LR3_05485</name>
</gene>
<feature type="domain" description="23S rRNA (guanine(745)-N(1))-methyltransferase N-terminal" evidence="4">
    <location>
        <begin position="18"/>
        <end position="54"/>
    </location>
</feature>
<evidence type="ECO:0000313" key="6">
    <source>
        <dbReference type="Proteomes" id="UP000027731"/>
    </source>
</evidence>
<comment type="caution">
    <text evidence="5">The sequence shown here is derived from an EMBL/GenBank/DDBJ whole genome shotgun (WGS) entry which is preliminary data.</text>
</comment>
<feature type="binding site" evidence="1">
    <location>
        <position position="23"/>
    </location>
    <ligand>
        <name>Zn(2+)</name>
        <dbReference type="ChEBI" id="CHEBI:29105"/>
    </ligand>
</feature>
<proteinExistence type="predicted"/>
<dbReference type="PIRSF" id="PIRSF018249">
    <property type="entry name" value="MyrA_prd"/>
    <property type="match status" value="1"/>
</dbReference>
<feature type="binding site" evidence="1">
    <location>
        <position position="20"/>
    </location>
    <ligand>
        <name>Zn(2+)</name>
        <dbReference type="ChEBI" id="CHEBI:29105"/>
    </ligand>
</feature>
<dbReference type="InterPro" id="IPR029063">
    <property type="entry name" value="SAM-dependent_MTases_sf"/>
</dbReference>
<dbReference type="Pfam" id="PF21302">
    <property type="entry name" value="Zn_ribbon_RlmA"/>
    <property type="match status" value="1"/>
</dbReference>
<dbReference type="GO" id="GO:0046872">
    <property type="term" value="F:metal ion binding"/>
    <property type="evidence" value="ECO:0007669"/>
    <property type="project" value="UniProtKB-KW"/>
</dbReference>
<sequence length="285" mass="32807">MKKVERQREMVKNNLALFQCPVCEQPMERVEGNSIICGNNHRFDFNRHGYLHFLNGAANTEYDRSMFESRRQLLNAGLFKPIIESVSKFLPSKSLKILDVGTGEGTPLLQLETIRANYNDTMIGFDISKPGITLATQLPLKAFFCVADLRKLPFNDESFDCILELFSPSDYQEFKRVLTKDGTLIKVIPNANYLVELRHLLYETGERNYHYDNSRVIELFNQHYPHSKVETVTYQFRIPNGLQQAMLEMTPLHWGANAKRLSKEELTQLKTITVDVSLLIAKKAN</sequence>
<keyword evidence="1" id="KW-0862">Zinc</keyword>
<evidence type="ECO:0000256" key="1">
    <source>
        <dbReference type="PIRSR" id="PIRSR018249-1"/>
    </source>
</evidence>
<dbReference type="EMBL" id="JOSX01000007">
    <property type="protein sequence ID" value="KEK16355.1"/>
    <property type="molecule type" value="Genomic_DNA"/>
</dbReference>
<dbReference type="SUPFAM" id="SSF53335">
    <property type="entry name" value="S-adenosyl-L-methionine-dependent methyltransferases"/>
    <property type="match status" value="1"/>
</dbReference>